<sequence length="194" mass="21474">SLNSPLARFISLTPPHLDDLQQECAQLLNPPTGGFLRALCPPDPPEHRVARSPRPRIPPTRRDPPRARPRGALRRADAEEGRLRARPKGRKGGQQPPSSAPGVSRVPLWSTRARWTQIWPRTSPRREGGFANGRREGRSSVDCVARVGRDAGRRRSGSASRSALLLLPKTVHGTVARRDGRDADEVTHERDVSR</sequence>
<evidence type="ECO:0000256" key="1">
    <source>
        <dbReference type="SAM" id="MobiDB-lite"/>
    </source>
</evidence>
<feature type="non-terminal residue" evidence="2">
    <location>
        <position position="1"/>
    </location>
</feature>
<accession>A0A5C5G600</accession>
<comment type="caution">
    <text evidence="2">The sequence shown here is derived from an EMBL/GenBank/DDBJ whole genome shotgun (WGS) entry which is preliminary data.</text>
</comment>
<proteinExistence type="predicted"/>
<feature type="compositionally biased region" description="Basic and acidic residues" evidence="1">
    <location>
        <begin position="124"/>
        <end position="139"/>
    </location>
</feature>
<feature type="region of interest" description="Disordered" evidence="1">
    <location>
        <begin position="31"/>
        <end position="194"/>
    </location>
</feature>
<name>A0A5C5G600_9BASI</name>
<reference evidence="2 3" key="1">
    <citation type="submission" date="2019-03" db="EMBL/GenBank/DDBJ databases">
        <title>Rhodosporidium diobovatum UCD-FST 08-225 genome sequencing, assembly, and annotation.</title>
        <authorList>
            <person name="Fakankun I.U."/>
            <person name="Fristensky B."/>
            <person name="Levin D.B."/>
        </authorList>
    </citation>
    <scope>NUCLEOTIDE SEQUENCE [LARGE SCALE GENOMIC DNA]</scope>
    <source>
        <strain evidence="2 3">UCD-FST 08-225</strain>
    </source>
</reference>
<keyword evidence="3" id="KW-1185">Reference proteome</keyword>
<dbReference type="Proteomes" id="UP000311382">
    <property type="component" value="Unassembled WGS sequence"/>
</dbReference>
<gene>
    <name evidence="2" type="ORF">DMC30DRAFT_388817</name>
</gene>
<feature type="compositionally biased region" description="Basic and acidic residues" evidence="1">
    <location>
        <begin position="74"/>
        <end position="83"/>
    </location>
</feature>
<organism evidence="2 3">
    <name type="scientific">Rhodotorula diobovata</name>
    <dbReference type="NCBI Taxonomy" id="5288"/>
    <lineage>
        <taxon>Eukaryota</taxon>
        <taxon>Fungi</taxon>
        <taxon>Dikarya</taxon>
        <taxon>Basidiomycota</taxon>
        <taxon>Pucciniomycotina</taxon>
        <taxon>Microbotryomycetes</taxon>
        <taxon>Sporidiobolales</taxon>
        <taxon>Sporidiobolaceae</taxon>
        <taxon>Rhodotorula</taxon>
    </lineage>
</organism>
<dbReference type="EMBL" id="SOZI01000008">
    <property type="protein sequence ID" value="TNY23754.1"/>
    <property type="molecule type" value="Genomic_DNA"/>
</dbReference>
<dbReference type="AlphaFoldDB" id="A0A5C5G600"/>
<feature type="compositionally biased region" description="Basic and acidic residues" evidence="1">
    <location>
        <begin position="176"/>
        <end position="194"/>
    </location>
</feature>
<evidence type="ECO:0000313" key="2">
    <source>
        <dbReference type="EMBL" id="TNY23754.1"/>
    </source>
</evidence>
<evidence type="ECO:0000313" key="3">
    <source>
        <dbReference type="Proteomes" id="UP000311382"/>
    </source>
</evidence>
<feature type="compositionally biased region" description="Low complexity" evidence="1">
    <location>
        <begin position="157"/>
        <end position="167"/>
    </location>
</feature>
<protein>
    <submittedName>
        <fullName evidence="2">Uncharacterized protein</fullName>
    </submittedName>
</protein>